<dbReference type="PANTHER" id="PTHR23421">
    <property type="entry name" value="BETA-GALACTOSIDASE RELATED"/>
    <property type="match status" value="1"/>
</dbReference>
<name>A0AAE3DTV3_9FIRM</name>
<protein>
    <submittedName>
        <fullName evidence="4">Beta-galactosidase</fullName>
    </submittedName>
</protein>
<keyword evidence="5" id="KW-1185">Reference proteome</keyword>
<dbReference type="Pfam" id="PF01301">
    <property type="entry name" value="Glyco_hydro_35"/>
    <property type="match status" value="1"/>
</dbReference>
<proteinExistence type="inferred from homology"/>
<sequence>MNNTFKPYVTPVVLQNHLHLGGKNAKGDSLAVNSLYLERQGRPWIGIMGEFHYFRYAREDWKTELLKMKAGGIELVATYVPWLCHEEEEGVFDFEGQNDLRAFVTLIGELGMEAAVRIGPWVHGELRNGGFPDWLLKKPFPLRNGNPGFMQEVESWYRIVAKQLDGLYFKDSGPILAIQLENEMPDDAEYLKKLKELAIKCGMEVPLYTVTGWNSTGGAKIPVDEVLPLFGGYCGAPWEQSTEELPPSTHYFFTGIRNDSSIGKDLQQMKAADGWQLPYERYPFADCELGGGLQNTWHRRYQVQGMDIYAMALCGLGEGVNLLGYYMYHGGTNRMGKLSSFQESRATGYPNDCPVLSYDFQAPLSEYGEVREQYRLLNLLHLFLKDYGECFAKMTYVPAGVSPGLMDTEKLRSALRTDGTGGFVFVNHYQRRTRLKDVEQAVFEVESRNENGTCETIRFPALDICGEVSFFLPYKMDLAGAELTWATAQPLCREGNTFFFLEIPGMEPVYCLDGKEFSVKTGREAFRILEKKISIVTLNLSDARFLRRLDGKLYLGEGCDLYLEDGTLRSVEAGEQKAFVWENGAFQSCSVQAEETGCEEAPRLTAETGDVSCRSNDSVCMLTKLSDSPFTLTGPGLEEVLLSAPGPLDWYRLTVPDPYGFVSLELPCDIMQLYTDGTLTADDFYHGVPWRLPKKLLFGKECYVVTTTTEQNIYRERPLYR</sequence>
<dbReference type="SUPFAM" id="SSF51445">
    <property type="entry name" value="(Trans)glycosidases"/>
    <property type="match status" value="1"/>
</dbReference>
<evidence type="ECO:0000259" key="3">
    <source>
        <dbReference type="Pfam" id="PF01301"/>
    </source>
</evidence>
<reference evidence="4 5" key="1">
    <citation type="submission" date="2021-10" db="EMBL/GenBank/DDBJ databases">
        <title>Anaerobic single-cell dispensing facilitates the cultivation of human gut bacteria.</title>
        <authorList>
            <person name="Afrizal A."/>
        </authorList>
    </citation>
    <scope>NUCLEOTIDE SEQUENCE [LARGE SCALE GENOMIC DNA]</scope>
    <source>
        <strain evidence="4 5">CLA-AA-H277</strain>
    </source>
</reference>
<comment type="similarity">
    <text evidence="1 2">Belongs to the glycosyl hydrolase 35 family.</text>
</comment>
<dbReference type="InterPro" id="IPR017853">
    <property type="entry name" value="GH"/>
</dbReference>
<dbReference type="Gene3D" id="3.20.20.80">
    <property type="entry name" value="Glycosidases"/>
    <property type="match status" value="1"/>
</dbReference>
<evidence type="ECO:0000313" key="5">
    <source>
        <dbReference type="Proteomes" id="UP001197875"/>
    </source>
</evidence>
<dbReference type="Proteomes" id="UP001197875">
    <property type="component" value="Unassembled WGS sequence"/>
</dbReference>
<dbReference type="InterPro" id="IPR001944">
    <property type="entry name" value="Glycoside_Hdrlase_35"/>
</dbReference>
<gene>
    <name evidence="4" type="ORF">LKD71_12530</name>
</gene>
<dbReference type="AlphaFoldDB" id="A0AAE3DTV3"/>
<dbReference type="EMBL" id="JAJEPR010000023">
    <property type="protein sequence ID" value="MCC2190611.1"/>
    <property type="molecule type" value="Genomic_DNA"/>
</dbReference>
<accession>A0AAE3DTV3</accession>
<comment type="caution">
    <text evidence="4">The sequence shown here is derived from an EMBL/GenBank/DDBJ whole genome shotgun (WGS) entry which is preliminary data.</text>
</comment>
<evidence type="ECO:0000313" key="4">
    <source>
        <dbReference type="EMBL" id="MCC2190611.1"/>
    </source>
</evidence>
<dbReference type="PRINTS" id="PR00742">
    <property type="entry name" value="GLHYDRLASE35"/>
</dbReference>
<evidence type="ECO:0000256" key="2">
    <source>
        <dbReference type="RuleBase" id="RU003679"/>
    </source>
</evidence>
<feature type="domain" description="Glycoside hydrolase 35 catalytic" evidence="3">
    <location>
        <begin position="40"/>
        <end position="381"/>
    </location>
</feature>
<organism evidence="4 5">
    <name type="scientific">Fusicatenibacter faecihominis</name>
    <dbReference type="NCBI Taxonomy" id="2881276"/>
    <lineage>
        <taxon>Bacteria</taxon>
        <taxon>Bacillati</taxon>
        <taxon>Bacillota</taxon>
        <taxon>Clostridia</taxon>
        <taxon>Lachnospirales</taxon>
        <taxon>Lachnospiraceae</taxon>
        <taxon>Fusicatenibacter</taxon>
    </lineage>
</organism>
<dbReference type="RefSeq" id="WP_227615670.1">
    <property type="nucleotide sequence ID" value="NZ_JAJEPR010000023.1"/>
</dbReference>
<dbReference type="GO" id="GO:0005975">
    <property type="term" value="P:carbohydrate metabolic process"/>
    <property type="evidence" value="ECO:0007669"/>
    <property type="project" value="InterPro"/>
</dbReference>
<evidence type="ECO:0000256" key="1">
    <source>
        <dbReference type="ARBA" id="ARBA00009809"/>
    </source>
</evidence>
<dbReference type="GO" id="GO:0004553">
    <property type="term" value="F:hydrolase activity, hydrolyzing O-glycosyl compounds"/>
    <property type="evidence" value="ECO:0007669"/>
    <property type="project" value="InterPro"/>
</dbReference>
<dbReference type="InterPro" id="IPR031330">
    <property type="entry name" value="Gly_Hdrlase_35_cat"/>
</dbReference>